<dbReference type="PROSITE" id="PS51318">
    <property type="entry name" value="TAT"/>
    <property type="match status" value="1"/>
</dbReference>
<dbReference type="InterPro" id="IPR027056">
    <property type="entry name" value="Gluconate_2DH_su3"/>
</dbReference>
<dbReference type="RefSeq" id="WP_091182988.1">
    <property type="nucleotide sequence ID" value="NZ_FOMT01000001.1"/>
</dbReference>
<dbReference type="InterPro" id="IPR006311">
    <property type="entry name" value="TAT_signal"/>
</dbReference>
<keyword evidence="1" id="KW-0472">Membrane</keyword>
<keyword evidence="3" id="KW-1185">Reference proteome</keyword>
<sequence>MANDKPNKPQDESRRRFLKYSGTALGGVVLGGVIGGLVGSNLNNNAEEKTPAPEGKQPAADNKDYNQALMFFNQDQFLTAEAAAERLFPADDLGPGAKELGVAFFMDHQMDSQYGYNARDYMLPPYYKSEETQGYQLIFKRRELIALGLDAMNQYSNTKYKKPFVEIAPEEQDAVLTAFEKNDIGIKDVPASNFFAMFLNLTLEGAYSDPLYGGNRNMAGWKMRNFPGNQMSYTEYIDKEEFVKLEPLSLHDHLELG</sequence>
<protein>
    <submittedName>
        <fullName evidence="2">Gluconate 2-dehydrogenase gamma chain</fullName>
    </submittedName>
</protein>
<dbReference type="EMBL" id="FOMT01000001">
    <property type="protein sequence ID" value="SFD81713.1"/>
    <property type="molecule type" value="Genomic_DNA"/>
</dbReference>
<gene>
    <name evidence="2" type="ORF">SAMN05216378_1558</name>
</gene>
<accession>A0A1I1VKV0</accession>
<keyword evidence="1" id="KW-0812">Transmembrane</keyword>
<evidence type="ECO:0000313" key="3">
    <source>
        <dbReference type="Proteomes" id="UP000198855"/>
    </source>
</evidence>
<keyword evidence="1" id="KW-1133">Transmembrane helix</keyword>
<dbReference type="Proteomes" id="UP000198855">
    <property type="component" value="Unassembled WGS sequence"/>
</dbReference>
<dbReference type="AlphaFoldDB" id="A0A1I1VKV0"/>
<dbReference type="NCBIfam" id="TIGR01409">
    <property type="entry name" value="TAT_signal_seq"/>
    <property type="match status" value="1"/>
</dbReference>
<evidence type="ECO:0000313" key="2">
    <source>
        <dbReference type="EMBL" id="SFD81713.1"/>
    </source>
</evidence>
<dbReference type="OrthoDB" id="8400810at2"/>
<name>A0A1I1VKV0_9BACL</name>
<proteinExistence type="predicted"/>
<evidence type="ECO:0000256" key="1">
    <source>
        <dbReference type="SAM" id="Phobius"/>
    </source>
</evidence>
<feature type="transmembrane region" description="Helical" evidence="1">
    <location>
        <begin position="20"/>
        <end position="39"/>
    </location>
</feature>
<reference evidence="3" key="1">
    <citation type="submission" date="2016-10" db="EMBL/GenBank/DDBJ databases">
        <authorList>
            <person name="Varghese N."/>
            <person name="Submissions S."/>
        </authorList>
    </citation>
    <scope>NUCLEOTIDE SEQUENCE [LARGE SCALE GENOMIC DNA]</scope>
    <source>
        <strain evidence="3">CGMCC 1.10784</strain>
    </source>
</reference>
<dbReference type="STRING" id="1045775.SAMN05216378_1558"/>
<dbReference type="Pfam" id="PF13618">
    <property type="entry name" value="Gluconate_2-dh3"/>
    <property type="match status" value="1"/>
</dbReference>
<organism evidence="2 3">
    <name type="scientific">Paenibacillus catalpae</name>
    <dbReference type="NCBI Taxonomy" id="1045775"/>
    <lineage>
        <taxon>Bacteria</taxon>
        <taxon>Bacillati</taxon>
        <taxon>Bacillota</taxon>
        <taxon>Bacilli</taxon>
        <taxon>Bacillales</taxon>
        <taxon>Paenibacillaceae</taxon>
        <taxon>Paenibacillus</taxon>
    </lineage>
</organism>
<dbReference type="InterPro" id="IPR019546">
    <property type="entry name" value="TAT_signal_bac_arc"/>
</dbReference>